<evidence type="ECO:0000313" key="3">
    <source>
        <dbReference type="Proteomes" id="UP000198811"/>
    </source>
</evidence>
<dbReference type="Pfam" id="PF13023">
    <property type="entry name" value="HD_3"/>
    <property type="match status" value="1"/>
</dbReference>
<sequence length="100" mass="11854">MEENLLYNWVDSLPEEYAVEMRELYEEMAERKTVESQIYKAIDGLEALIQHNMSDLSTWIPKEFELNLTYADDKVAFSDYLKSLRQAIREDTIQKIDEAK</sequence>
<dbReference type="InterPro" id="IPR006674">
    <property type="entry name" value="HD_domain"/>
</dbReference>
<dbReference type="Gene3D" id="1.10.3210.10">
    <property type="entry name" value="Hypothetical protein af1432"/>
    <property type="match status" value="1"/>
</dbReference>
<dbReference type="Proteomes" id="UP000198811">
    <property type="component" value="Unassembled WGS sequence"/>
</dbReference>
<organism evidence="2 3">
    <name type="scientific">Clostridium cochlearium</name>
    <dbReference type="NCBI Taxonomy" id="1494"/>
    <lineage>
        <taxon>Bacteria</taxon>
        <taxon>Bacillati</taxon>
        <taxon>Bacillota</taxon>
        <taxon>Clostridia</taxon>
        <taxon>Eubacteriales</taxon>
        <taxon>Clostridiaceae</taxon>
        <taxon>Clostridium</taxon>
    </lineage>
</organism>
<feature type="domain" description="HD" evidence="1">
    <location>
        <begin position="10"/>
        <end position="78"/>
    </location>
</feature>
<evidence type="ECO:0000259" key="1">
    <source>
        <dbReference type="Pfam" id="PF13023"/>
    </source>
</evidence>
<proteinExistence type="predicted"/>
<dbReference type="EMBL" id="FNGL01000014">
    <property type="protein sequence ID" value="SDL24890.1"/>
    <property type="molecule type" value="Genomic_DNA"/>
</dbReference>
<keyword evidence="2" id="KW-0378">Hydrolase</keyword>
<dbReference type="GO" id="GO:0016787">
    <property type="term" value="F:hydrolase activity"/>
    <property type="evidence" value="ECO:0007669"/>
    <property type="project" value="UniProtKB-KW"/>
</dbReference>
<comment type="caution">
    <text evidence="2">The sequence shown here is derived from an EMBL/GenBank/DDBJ whole genome shotgun (WGS) entry which is preliminary data.</text>
</comment>
<name>A0ABY0QMA7_CLOCO</name>
<keyword evidence="3" id="KW-1185">Reference proteome</keyword>
<protein>
    <submittedName>
        <fullName evidence="2">Hydrolases of HD superfamily</fullName>
    </submittedName>
</protein>
<reference evidence="2 3" key="1">
    <citation type="submission" date="2016-10" db="EMBL/GenBank/DDBJ databases">
        <authorList>
            <person name="Varghese N."/>
            <person name="Submissions S."/>
        </authorList>
    </citation>
    <scope>NUCLEOTIDE SEQUENCE [LARGE SCALE GENOMIC DNA]</scope>
    <source>
        <strain evidence="2 3">NLAE-zl-C224</strain>
    </source>
</reference>
<dbReference type="SUPFAM" id="SSF109604">
    <property type="entry name" value="HD-domain/PDEase-like"/>
    <property type="match status" value="1"/>
</dbReference>
<gene>
    <name evidence="2" type="ORF">SAMN05216497_11415</name>
</gene>
<accession>A0ABY0QMA7</accession>
<evidence type="ECO:0000313" key="2">
    <source>
        <dbReference type="EMBL" id="SDL24890.1"/>
    </source>
</evidence>